<proteinExistence type="inferred from homology"/>
<evidence type="ECO:0000313" key="3">
    <source>
        <dbReference type="EMBL" id="KGO07603.1"/>
    </source>
</evidence>
<dbReference type="InterPro" id="IPR036291">
    <property type="entry name" value="NAD(P)-bd_dom_sf"/>
</dbReference>
<comment type="similarity">
    <text evidence="1">Belongs to the NAD(P)-dependent epimerase/dehydratase family.</text>
</comment>
<keyword evidence="4" id="KW-1185">Reference proteome</keyword>
<name>A0A0A2GYH1_9FLAO</name>
<reference evidence="3 4" key="1">
    <citation type="submission" date="2014-10" db="EMBL/GenBank/DDBJ databases">
        <title>Draft genome sequence of the proteorhodopsin-containing marine bacterium Dokdonia donghaensis.</title>
        <authorList>
            <person name="Gomez-Consarnau L."/>
            <person name="Gonzalez J.M."/>
            <person name="Riedel T."/>
            <person name="Jaenicke S."/>
            <person name="Wagner-Doebler I."/>
            <person name="Fuhrman J.A."/>
        </authorList>
    </citation>
    <scope>NUCLEOTIDE SEQUENCE [LARGE SCALE GENOMIC DNA]</scope>
    <source>
        <strain evidence="3 4">DSW-1</strain>
    </source>
</reference>
<comment type="caution">
    <text evidence="3">The sequence shown here is derived from an EMBL/GenBank/DDBJ whole genome shotgun (WGS) entry which is preliminary data.</text>
</comment>
<evidence type="ECO:0000313" key="4">
    <source>
        <dbReference type="Proteomes" id="UP000030140"/>
    </source>
</evidence>
<accession>A0A0A2GYH1</accession>
<dbReference type="SUPFAM" id="SSF51735">
    <property type="entry name" value="NAD(P)-binding Rossmann-fold domains"/>
    <property type="match status" value="1"/>
</dbReference>
<dbReference type="Pfam" id="PF01370">
    <property type="entry name" value="Epimerase"/>
    <property type="match status" value="1"/>
</dbReference>
<dbReference type="Gene3D" id="3.40.50.720">
    <property type="entry name" value="NAD(P)-binding Rossmann-like Domain"/>
    <property type="match status" value="1"/>
</dbReference>
<dbReference type="PANTHER" id="PTHR43000">
    <property type="entry name" value="DTDP-D-GLUCOSE 4,6-DEHYDRATASE-RELATED"/>
    <property type="match status" value="1"/>
</dbReference>
<dbReference type="KEGG" id="ddo:I597_1407"/>
<protein>
    <submittedName>
        <fullName evidence="3">UDP-glucose 4-epimerase</fullName>
    </submittedName>
</protein>
<gene>
    <name evidence="3" type="ORF">NV36_12640</name>
</gene>
<dbReference type="RefSeq" id="WP_035327814.1">
    <property type="nucleotide sequence ID" value="NZ_CP015125.1"/>
</dbReference>
<evidence type="ECO:0000259" key="2">
    <source>
        <dbReference type="Pfam" id="PF01370"/>
    </source>
</evidence>
<dbReference type="InterPro" id="IPR001509">
    <property type="entry name" value="Epimerase_deHydtase"/>
</dbReference>
<dbReference type="Gene3D" id="3.90.25.10">
    <property type="entry name" value="UDP-galactose 4-epimerase, domain 1"/>
    <property type="match status" value="1"/>
</dbReference>
<evidence type="ECO:0000256" key="1">
    <source>
        <dbReference type="ARBA" id="ARBA00007637"/>
    </source>
</evidence>
<dbReference type="Proteomes" id="UP000030140">
    <property type="component" value="Unassembled WGS sequence"/>
</dbReference>
<sequence>MQITSLVTGGAGFIGSHVARHLLALRHQVIILDDLSGGFTSNVPQGAIFIEGSITDTTLINEIFAQHHIDYIYHLAAYAAEGLSHFIRKFNYENNLIGSINLINAAVNNNIKKFIFTSSIAVYGTQELPLKELQKPQPEDPYGIAKYAIEMDLDNAHKMFGLDYIIFRPHNVYGPGQNIGDKYRNVVGIFMNQISKGEPLTIFGDGNQTRAFTYIDDVAPYIAASYAFAKADNQIFNIGADTENTVNDLAKEVGVAMEREVTINHLEQREEVVHAYADHSKFTEIFSPKPATTLAQGLQETAKWVTQHGARESGTFDPIEITKNLPKSWQ</sequence>
<organism evidence="3 4">
    <name type="scientific">Dokdonia donghaensis DSW-1</name>
    <dbReference type="NCBI Taxonomy" id="1300343"/>
    <lineage>
        <taxon>Bacteria</taxon>
        <taxon>Pseudomonadati</taxon>
        <taxon>Bacteroidota</taxon>
        <taxon>Flavobacteriia</taxon>
        <taxon>Flavobacteriales</taxon>
        <taxon>Flavobacteriaceae</taxon>
        <taxon>Dokdonia</taxon>
    </lineage>
</organism>
<feature type="domain" description="NAD-dependent epimerase/dehydratase" evidence="2">
    <location>
        <begin position="6"/>
        <end position="239"/>
    </location>
</feature>
<dbReference type="AlphaFoldDB" id="A0A0A2GYH1"/>
<dbReference type="PATRIC" id="fig|1300343.5.peg.1417"/>
<dbReference type="OrthoDB" id="8967463at2"/>
<dbReference type="EMBL" id="JSAQ01000001">
    <property type="protein sequence ID" value="KGO07603.1"/>
    <property type="molecule type" value="Genomic_DNA"/>
</dbReference>